<evidence type="ECO:0000313" key="3">
    <source>
        <dbReference type="Proteomes" id="UP000234857"/>
    </source>
</evidence>
<dbReference type="Proteomes" id="UP000234857">
    <property type="component" value="Unassembled WGS sequence"/>
</dbReference>
<name>A0A2N5ZKY4_MUIH1</name>
<sequence>MKFNLDDLIKNIRSNKLYQYLYSEKVEDKNIIIFDIGTKNIKYFFIELGKEKPVIKYSDVIKIDLKKNNDYSVAVKSTIRDVMYGKPLDNTKVAVILSGQQITNRFIIIPKIPDDELSTAIDFEVKKMLHVSAEDVMINHKVVERFTDEKGREKLKIFIAVIKHDDIKELEEVFKELGLPISILTVDSILYGHIYTMSRYKDERVAFVDVGAENTNFNIVKDGMLEFSRNIPMGGNAITELIAKDLSGSPTNFREFVDESEIEKIRSSLFTNESELEKLEEKKKTIAMSLTDGIARIMQRVRLTIGYFKTQVKGKSIDRVVLCGGSSNITNIAEVVSSSLDVKTETLNIEFSNIFDSESELMEKRIAENILYFGPVLAVSELFFKKEEILNFYNAKNKDKIELDVIFEKFPEPKIIFSIAAGFVVFYFSVIGFMQHRVERSRFNSLKSVKSMVQEYNTVESDMKYRLRTEIKNMDNVKSWLSSFVAIKKNWNGLFDFLAGVLPEKSFIESFELKSKMQSIKVTYTLEMVIMFEDPEEFKNFKFLIENRSVWDEKYTPRLVTSKDTLIRKDNLNLYKLIVDAELQ</sequence>
<accession>A0A2N5ZKY4</accession>
<dbReference type="CDD" id="cd24049">
    <property type="entry name" value="ASKHA_NBD_PilM"/>
    <property type="match status" value="1"/>
</dbReference>
<dbReference type="AlphaFoldDB" id="A0A2N5ZKY4"/>
<dbReference type="Gene3D" id="3.30.420.40">
    <property type="match status" value="2"/>
</dbReference>
<protein>
    <recommendedName>
        <fullName evidence="4">SHS2 domain-containing protein</fullName>
    </recommendedName>
</protein>
<dbReference type="SUPFAM" id="SSF53067">
    <property type="entry name" value="Actin-like ATPase domain"/>
    <property type="match status" value="2"/>
</dbReference>
<keyword evidence="1" id="KW-0812">Transmembrane</keyword>
<comment type="caution">
    <text evidence="2">The sequence shown here is derived from an EMBL/GenBank/DDBJ whole genome shotgun (WGS) entry which is preliminary data.</text>
</comment>
<keyword evidence="1" id="KW-1133">Transmembrane helix</keyword>
<evidence type="ECO:0000313" key="2">
    <source>
        <dbReference type="EMBL" id="PLX19355.1"/>
    </source>
</evidence>
<gene>
    <name evidence="2" type="ORF">C0601_01960</name>
</gene>
<keyword evidence="1" id="KW-0472">Membrane</keyword>
<evidence type="ECO:0008006" key="4">
    <source>
        <dbReference type="Google" id="ProtNLM"/>
    </source>
</evidence>
<evidence type="ECO:0000256" key="1">
    <source>
        <dbReference type="SAM" id="Phobius"/>
    </source>
</evidence>
<proteinExistence type="predicted"/>
<dbReference type="PANTHER" id="PTHR32432">
    <property type="entry name" value="CELL DIVISION PROTEIN FTSA-RELATED"/>
    <property type="match status" value="1"/>
</dbReference>
<reference evidence="2 3" key="1">
    <citation type="submission" date="2017-11" db="EMBL/GenBank/DDBJ databases">
        <title>Genome-resolved metagenomics identifies genetic mobility, metabolic interactions, and unexpected diversity in perchlorate-reducing communities.</title>
        <authorList>
            <person name="Barnum T.P."/>
            <person name="Figueroa I.A."/>
            <person name="Carlstrom C.I."/>
            <person name="Lucas L.N."/>
            <person name="Engelbrektson A.L."/>
            <person name="Coates J.D."/>
        </authorList>
    </citation>
    <scope>NUCLEOTIDE SEQUENCE [LARGE SCALE GENOMIC DNA]</scope>
    <source>
        <strain evidence="2">BM706</strain>
    </source>
</reference>
<dbReference type="InterPro" id="IPR043129">
    <property type="entry name" value="ATPase_NBD"/>
</dbReference>
<dbReference type="InterPro" id="IPR050696">
    <property type="entry name" value="FtsA/MreB"/>
</dbReference>
<feature type="transmembrane region" description="Helical" evidence="1">
    <location>
        <begin position="415"/>
        <end position="434"/>
    </location>
</feature>
<dbReference type="Pfam" id="PF11104">
    <property type="entry name" value="PilM_2"/>
    <property type="match status" value="1"/>
</dbReference>
<organism evidence="2 3">
    <name type="scientific">Muiribacterium halophilum</name>
    <dbReference type="NCBI Taxonomy" id="2053465"/>
    <lineage>
        <taxon>Bacteria</taxon>
        <taxon>Candidatus Muiribacteriota</taxon>
        <taxon>Candidatus Muiribacteriia</taxon>
        <taxon>Candidatus Muiribacteriales</taxon>
        <taxon>Candidatus Muiribacteriaceae</taxon>
        <taxon>Candidatus Muiribacterium</taxon>
    </lineage>
</organism>
<dbReference type="InterPro" id="IPR005883">
    <property type="entry name" value="PilM"/>
</dbReference>
<dbReference type="Gene3D" id="3.30.1490.300">
    <property type="match status" value="1"/>
</dbReference>
<dbReference type="PANTHER" id="PTHR32432:SF3">
    <property type="entry name" value="ETHANOLAMINE UTILIZATION PROTEIN EUTJ"/>
    <property type="match status" value="1"/>
</dbReference>
<dbReference type="EMBL" id="PKTG01000033">
    <property type="protein sequence ID" value="PLX19355.1"/>
    <property type="molecule type" value="Genomic_DNA"/>
</dbReference>